<comment type="caution">
    <text evidence="9">The sequence shown here is derived from an EMBL/GenBank/DDBJ whole genome shotgun (WGS) entry which is preliminary data.</text>
</comment>
<evidence type="ECO:0000256" key="6">
    <source>
        <dbReference type="SAM" id="MobiDB-lite"/>
    </source>
</evidence>
<dbReference type="Pfam" id="PF20684">
    <property type="entry name" value="Fung_rhodopsin"/>
    <property type="match status" value="1"/>
</dbReference>
<accession>A0AAJ0BC31</accession>
<keyword evidence="4 7" id="KW-0472">Membrane</keyword>
<feature type="region of interest" description="Disordered" evidence="6">
    <location>
        <begin position="1"/>
        <end position="30"/>
    </location>
</feature>
<sequence length="411" mass="44845">MSATDAAPPPPQQSAGPFGAPSGGNGTSAPPPPFDPSQIQFLPVSAEMAYLSRVFIGVTSVLLFFCIITFVTRMYQRIRPVWKVGWDDYFIVLGFCLSVIDWSFLMMQQNPTEVLVPIELSVYQAKYGWIAIGIWGLSMTCLKVSIALTLLRIQQKSLAWRIFLFSIIGLQVAYGILNVFFNLVISCRPLAKAWDFRMTDGYCVPSDVMRAASNTGSGVNIVTDVLLSLAPAVFLRKLNRPLRERIFICFLMGLGLIASAWSIVKTVLVQKFYDPNLPQEELIPVGIAISTYTVLEQMTGILAACIPAMKNIFQACLGRMGVSLSDSRSRPGRSGYYAGGSNAAKGTVPSNPFRSAAGTKLDSVDDDEEKCLEMPEMRRGASTPKSSGTGSGSFREENYSKGHVVTTVHAV</sequence>
<dbReference type="InterPro" id="IPR049326">
    <property type="entry name" value="Rhodopsin_dom_fungi"/>
</dbReference>
<comment type="subcellular location">
    <subcellularLocation>
        <location evidence="1">Membrane</location>
        <topology evidence="1">Multi-pass membrane protein</topology>
    </subcellularLocation>
</comment>
<feature type="transmembrane region" description="Helical" evidence="7">
    <location>
        <begin position="84"/>
        <end position="107"/>
    </location>
</feature>
<evidence type="ECO:0000313" key="9">
    <source>
        <dbReference type="EMBL" id="KAK1755544.1"/>
    </source>
</evidence>
<evidence type="ECO:0000256" key="1">
    <source>
        <dbReference type="ARBA" id="ARBA00004141"/>
    </source>
</evidence>
<dbReference type="AlphaFoldDB" id="A0AAJ0BC31"/>
<feature type="transmembrane region" description="Helical" evidence="7">
    <location>
        <begin position="215"/>
        <end position="234"/>
    </location>
</feature>
<organism evidence="9 10">
    <name type="scientific">Echria macrotheca</name>
    <dbReference type="NCBI Taxonomy" id="438768"/>
    <lineage>
        <taxon>Eukaryota</taxon>
        <taxon>Fungi</taxon>
        <taxon>Dikarya</taxon>
        <taxon>Ascomycota</taxon>
        <taxon>Pezizomycotina</taxon>
        <taxon>Sordariomycetes</taxon>
        <taxon>Sordariomycetidae</taxon>
        <taxon>Sordariales</taxon>
        <taxon>Schizotheciaceae</taxon>
        <taxon>Echria</taxon>
    </lineage>
</organism>
<evidence type="ECO:0000256" key="2">
    <source>
        <dbReference type="ARBA" id="ARBA00022692"/>
    </source>
</evidence>
<feature type="transmembrane region" description="Helical" evidence="7">
    <location>
        <begin position="50"/>
        <end position="72"/>
    </location>
</feature>
<evidence type="ECO:0000313" key="10">
    <source>
        <dbReference type="Proteomes" id="UP001239445"/>
    </source>
</evidence>
<dbReference type="PANTHER" id="PTHR33048:SF47">
    <property type="entry name" value="INTEGRAL MEMBRANE PROTEIN-RELATED"/>
    <property type="match status" value="1"/>
</dbReference>
<proteinExistence type="inferred from homology"/>
<dbReference type="PANTHER" id="PTHR33048">
    <property type="entry name" value="PTH11-LIKE INTEGRAL MEMBRANE PROTEIN (AFU_ORTHOLOGUE AFUA_5G11245)"/>
    <property type="match status" value="1"/>
</dbReference>
<evidence type="ECO:0000256" key="7">
    <source>
        <dbReference type="SAM" id="Phobius"/>
    </source>
</evidence>
<evidence type="ECO:0000259" key="8">
    <source>
        <dbReference type="Pfam" id="PF20684"/>
    </source>
</evidence>
<feature type="transmembrane region" description="Helical" evidence="7">
    <location>
        <begin position="163"/>
        <end position="185"/>
    </location>
</feature>
<name>A0AAJ0BC31_9PEZI</name>
<protein>
    <recommendedName>
        <fullName evidence="8">Rhodopsin domain-containing protein</fullName>
    </recommendedName>
</protein>
<dbReference type="GO" id="GO:0016020">
    <property type="term" value="C:membrane"/>
    <property type="evidence" value="ECO:0007669"/>
    <property type="project" value="UniProtKB-SubCell"/>
</dbReference>
<keyword evidence="10" id="KW-1185">Reference proteome</keyword>
<feature type="domain" description="Rhodopsin" evidence="8">
    <location>
        <begin position="73"/>
        <end position="314"/>
    </location>
</feature>
<keyword evidence="2 7" id="KW-0812">Transmembrane</keyword>
<dbReference type="EMBL" id="MU839833">
    <property type="protein sequence ID" value="KAK1755544.1"/>
    <property type="molecule type" value="Genomic_DNA"/>
</dbReference>
<keyword evidence="3 7" id="KW-1133">Transmembrane helix</keyword>
<evidence type="ECO:0000256" key="4">
    <source>
        <dbReference type="ARBA" id="ARBA00023136"/>
    </source>
</evidence>
<dbReference type="InterPro" id="IPR052337">
    <property type="entry name" value="SAT4-like"/>
</dbReference>
<feature type="region of interest" description="Disordered" evidence="6">
    <location>
        <begin position="348"/>
        <end position="411"/>
    </location>
</feature>
<feature type="transmembrane region" description="Helical" evidence="7">
    <location>
        <begin position="246"/>
        <end position="264"/>
    </location>
</feature>
<comment type="similarity">
    <text evidence="5">Belongs to the SAT4 family.</text>
</comment>
<gene>
    <name evidence="9" type="ORF">QBC47DRAFT_413299</name>
</gene>
<reference evidence="9" key="1">
    <citation type="submission" date="2023-06" db="EMBL/GenBank/DDBJ databases">
        <title>Genome-scale phylogeny and comparative genomics of the fungal order Sordariales.</title>
        <authorList>
            <consortium name="Lawrence Berkeley National Laboratory"/>
            <person name="Hensen N."/>
            <person name="Bonometti L."/>
            <person name="Westerberg I."/>
            <person name="Brannstrom I.O."/>
            <person name="Guillou S."/>
            <person name="Cros-Aarteil S."/>
            <person name="Calhoun S."/>
            <person name="Haridas S."/>
            <person name="Kuo A."/>
            <person name="Mondo S."/>
            <person name="Pangilinan J."/>
            <person name="Riley R."/>
            <person name="Labutti K."/>
            <person name="Andreopoulos B."/>
            <person name="Lipzen A."/>
            <person name="Chen C."/>
            <person name="Yanf M."/>
            <person name="Daum C."/>
            <person name="Ng V."/>
            <person name="Clum A."/>
            <person name="Steindorff A."/>
            <person name="Ohm R."/>
            <person name="Martin F."/>
            <person name="Silar P."/>
            <person name="Natvig D."/>
            <person name="Lalanne C."/>
            <person name="Gautier V."/>
            <person name="Ament-Velasquez S.L."/>
            <person name="Kruys A."/>
            <person name="Hutchinson M.I."/>
            <person name="Powell A.J."/>
            <person name="Barry K."/>
            <person name="Miller A.N."/>
            <person name="Grigoriev I.V."/>
            <person name="Debuchy R."/>
            <person name="Gladieux P."/>
            <person name="Thoren M.H."/>
            <person name="Johannesson H."/>
        </authorList>
    </citation>
    <scope>NUCLEOTIDE SEQUENCE</scope>
    <source>
        <strain evidence="9">PSN4</strain>
    </source>
</reference>
<evidence type="ECO:0000256" key="3">
    <source>
        <dbReference type="ARBA" id="ARBA00022989"/>
    </source>
</evidence>
<evidence type="ECO:0000256" key="5">
    <source>
        <dbReference type="ARBA" id="ARBA00038359"/>
    </source>
</evidence>
<dbReference type="Proteomes" id="UP001239445">
    <property type="component" value="Unassembled WGS sequence"/>
</dbReference>
<feature type="transmembrane region" description="Helical" evidence="7">
    <location>
        <begin position="127"/>
        <end position="151"/>
    </location>
</feature>